<dbReference type="InterPro" id="IPR013848">
    <property type="entry name" value="Methylthiotransferase_N"/>
</dbReference>
<feature type="binding site" evidence="8">
    <location>
        <position position="80"/>
    </location>
    <ligand>
        <name>[4Fe-4S] cluster</name>
        <dbReference type="ChEBI" id="CHEBI:49883"/>
        <label>1</label>
    </ligand>
</feature>
<evidence type="ECO:0000256" key="8">
    <source>
        <dbReference type="HAMAP-Rule" id="MF_01865"/>
    </source>
</evidence>
<dbReference type="InterPro" id="IPR006638">
    <property type="entry name" value="Elp3/MiaA/NifB-like_rSAM"/>
</dbReference>
<dbReference type="InterPro" id="IPR038135">
    <property type="entry name" value="Methylthiotransferase_N_sf"/>
</dbReference>
<keyword evidence="13" id="KW-1185">Reference proteome</keyword>
<evidence type="ECO:0000256" key="2">
    <source>
        <dbReference type="ARBA" id="ARBA00022490"/>
    </source>
</evidence>
<comment type="similarity">
    <text evidence="8">Belongs to the methylthiotransferase family. RimO subfamily.</text>
</comment>
<dbReference type="SFLD" id="SFLDF00274">
    <property type="entry name" value="ribosomal_protein_S12_methylth"/>
    <property type="match status" value="1"/>
</dbReference>
<dbReference type="GO" id="GO:0103039">
    <property type="term" value="F:protein methylthiotransferase activity"/>
    <property type="evidence" value="ECO:0007669"/>
    <property type="project" value="UniProtKB-EC"/>
</dbReference>
<evidence type="ECO:0000256" key="6">
    <source>
        <dbReference type="ARBA" id="ARBA00023004"/>
    </source>
</evidence>
<dbReference type="Proteomes" id="UP001236559">
    <property type="component" value="Unassembled WGS sequence"/>
</dbReference>
<dbReference type="SFLD" id="SFLDS00029">
    <property type="entry name" value="Radical_SAM"/>
    <property type="match status" value="1"/>
</dbReference>
<name>A0ABU0AS35_9FIRM</name>
<evidence type="ECO:0000313" key="13">
    <source>
        <dbReference type="Proteomes" id="UP001236559"/>
    </source>
</evidence>
<keyword evidence="4 8" id="KW-0949">S-adenosyl-L-methionine</keyword>
<dbReference type="SMART" id="SM00729">
    <property type="entry name" value="Elp3"/>
    <property type="match status" value="1"/>
</dbReference>
<organism evidence="12 13">
    <name type="scientific">Peptoniphilus koenoeneniae</name>
    <dbReference type="NCBI Taxonomy" id="507751"/>
    <lineage>
        <taxon>Bacteria</taxon>
        <taxon>Bacillati</taxon>
        <taxon>Bacillota</taxon>
        <taxon>Tissierellia</taxon>
        <taxon>Tissierellales</taxon>
        <taxon>Peptoniphilaceae</taxon>
        <taxon>Peptoniphilus</taxon>
    </lineage>
</organism>
<dbReference type="PROSITE" id="PS50926">
    <property type="entry name" value="TRAM"/>
    <property type="match status" value="1"/>
</dbReference>
<dbReference type="SUPFAM" id="SSF102114">
    <property type="entry name" value="Radical SAM enzymes"/>
    <property type="match status" value="1"/>
</dbReference>
<comment type="subcellular location">
    <subcellularLocation>
        <location evidence="8">Cytoplasm</location>
    </subcellularLocation>
</comment>
<keyword evidence="2 8" id="KW-0963">Cytoplasm</keyword>
<dbReference type="PROSITE" id="PS51449">
    <property type="entry name" value="MTTASE_N"/>
    <property type="match status" value="1"/>
</dbReference>
<reference evidence="12 13" key="1">
    <citation type="submission" date="2023-07" db="EMBL/GenBank/DDBJ databases">
        <title>Genomic Encyclopedia of Type Strains, Phase IV (KMG-IV): sequencing the most valuable type-strain genomes for metagenomic binning, comparative biology and taxonomic classification.</title>
        <authorList>
            <person name="Goeker M."/>
        </authorList>
    </citation>
    <scope>NUCLEOTIDE SEQUENCE [LARGE SCALE GENOMIC DNA]</scope>
    <source>
        <strain evidence="12 13">DSM 22616</strain>
    </source>
</reference>
<feature type="domain" description="Radical SAM core" evidence="11">
    <location>
        <begin position="140"/>
        <end position="370"/>
    </location>
</feature>
<dbReference type="Gene3D" id="3.80.30.20">
    <property type="entry name" value="tm_1862 like domain"/>
    <property type="match status" value="1"/>
</dbReference>
<dbReference type="Pfam" id="PF18693">
    <property type="entry name" value="TRAM_2"/>
    <property type="match status" value="1"/>
</dbReference>
<dbReference type="NCBIfam" id="TIGR00089">
    <property type="entry name" value="MiaB/RimO family radical SAM methylthiotransferase"/>
    <property type="match status" value="1"/>
</dbReference>
<feature type="binding site" evidence="8">
    <location>
        <position position="154"/>
    </location>
    <ligand>
        <name>[4Fe-4S] cluster</name>
        <dbReference type="ChEBI" id="CHEBI:49883"/>
        <label>2</label>
        <note>4Fe-4S-S-AdoMet</note>
    </ligand>
</feature>
<comment type="cofactor">
    <cofactor evidence="8">
        <name>[4Fe-4S] cluster</name>
        <dbReference type="ChEBI" id="CHEBI:49883"/>
    </cofactor>
    <text evidence="8">Binds 2 [4Fe-4S] clusters. One cluster is coordinated with 3 cysteines and an exchangeable S-adenosyl-L-methionine.</text>
</comment>
<dbReference type="Gene3D" id="2.40.50.140">
    <property type="entry name" value="Nucleic acid-binding proteins"/>
    <property type="match status" value="1"/>
</dbReference>
<accession>A0ABU0AS35</accession>
<comment type="caution">
    <text evidence="12">The sequence shown here is derived from an EMBL/GenBank/DDBJ whole genome shotgun (WGS) entry which is preliminary data.</text>
</comment>
<dbReference type="SFLD" id="SFLDG01061">
    <property type="entry name" value="methylthiotransferase"/>
    <property type="match status" value="1"/>
</dbReference>
<feature type="domain" description="TRAM" evidence="9">
    <location>
        <begin position="373"/>
        <end position="440"/>
    </location>
</feature>
<dbReference type="InterPro" id="IPR005840">
    <property type="entry name" value="Ribosomal_uS12_MeSTrfase_RimO"/>
</dbReference>
<feature type="binding site" evidence="8">
    <location>
        <position position="158"/>
    </location>
    <ligand>
        <name>[4Fe-4S] cluster</name>
        <dbReference type="ChEBI" id="CHEBI:49883"/>
        <label>2</label>
        <note>4Fe-4S-S-AdoMet</note>
    </ligand>
</feature>
<evidence type="ECO:0000256" key="1">
    <source>
        <dbReference type="ARBA" id="ARBA00022485"/>
    </source>
</evidence>
<keyword evidence="7 8" id="KW-0411">Iron-sulfur</keyword>
<dbReference type="InterPro" id="IPR005839">
    <property type="entry name" value="Methylthiotransferase"/>
</dbReference>
<dbReference type="Gene3D" id="3.40.50.12160">
    <property type="entry name" value="Methylthiotransferase, N-terminal domain"/>
    <property type="match status" value="1"/>
</dbReference>
<dbReference type="SFLD" id="SFLDG01082">
    <property type="entry name" value="B12-binding_domain_containing"/>
    <property type="match status" value="1"/>
</dbReference>
<comment type="catalytic activity">
    <reaction evidence="8">
        <text>L-aspartate(89)-[ribosomal protein uS12]-hydrogen + (sulfur carrier)-SH + AH2 + 2 S-adenosyl-L-methionine = 3-methylsulfanyl-L-aspartate(89)-[ribosomal protein uS12]-hydrogen + (sulfur carrier)-H + 5'-deoxyadenosine + L-methionine + A + S-adenosyl-L-homocysteine + 2 H(+)</text>
        <dbReference type="Rhea" id="RHEA:37087"/>
        <dbReference type="Rhea" id="RHEA-COMP:10460"/>
        <dbReference type="Rhea" id="RHEA-COMP:10461"/>
        <dbReference type="Rhea" id="RHEA-COMP:14737"/>
        <dbReference type="Rhea" id="RHEA-COMP:14739"/>
        <dbReference type="ChEBI" id="CHEBI:13193"/>
        <dbReference type="ChEBI" id="CHEBI:15378"/>
        <dbReference type="ChEBI" id="CHEBI:17319"/>
        <dbReference type="ChEBI" id="CHEBI:17499"/>
        <dbReference type="ChEBI" id="CHEBI:29917"/>
        <dbReference type="ChEBI" id="CHEBI:29961"/>
        <dbReference type="ChEBI" id="CHEBI:57844"/>
        <dbReference type="ChEBI" id="CHEBI:57856"/>
        <dbReference type="ChEBI" id="CHEBI:59789"/>
        <dbReference type="ChEBI" id="CHEBI:64428"/>
        <dbReference type="ChEBI" id="CHEBI:73599"/>
        <dbReference type="EC" id="2.8.4.4"/>
    </reaction>
</comment>
<evidence type="ECO:0000256" key="4">
    <source>
        <dbReference type="ARBA" id="ARBA00022691"/>
    </source>
</evidence>
<keyword evidence="1 8" id="KW-0004">4Fe-4S</keyword>
<dbReference type="InterPro" id="IPR058240">
    <property type="entry name" value="rSAM_sf"/>
</dbReference>
<evidence type="ECO:0000259" key="11">
    <source>
        <dbReference type="PROSITE" id="PS51918"/>
    </source>
</evidence>
<dbReference type="GO" id="GO:0005840">
    <property type="term" value="C:ribosome"/>
    <property type="evidence" value="ECO:0007669"/>
    <property type="project" value="UniProtKB-KW"/>
</dbReference>
<dbReference type="EC" id="2.8.4.4" evidence="8"/>
<dbReference type="Pfam" id="PF04055">
    <property type="entry name" value="Radical_SAM"/>
    <property type="match status" value="1"/>
</dbReference>
<dbReference type="CDD" id="cd01335">
    <property type="entry name" value="Radical_SAM"/>
    <property type="match status" value="1"/>
</dbReference>
<dbReference type="InterPro" id="IPR002792">
    <property type="entry name" value="TRAM_dom"/>
</dbReference>
<dbReference type="InterPro" id="IPR007197">
    <property type="entry name" value="rSAM"/>
</dbReference>
<dbReference type="RefSeq" id="WP_023056411.1">
    <property type="nucleotide sequence ID" value="NZ_JAUSTN010000001.1"/>
</dbReference>
<dbReference type="PANTHER" id="PTHR43837">
    <property type="entry name" value="RIBOSOMAL PROTEIN S12 METHYLTHIOTRANSFERASE RIMO"/>
    <property type="match status" value="1"/>
</dbReference>
<comment type="function">
    <text evidence="8">Catalyzes the methylthiolation of an aspartic acid residue of ribosomal protein uS12.</text>
</comment>
<evidence type="ECO:0000256" key="3">
    <source>
        <dbReference type="ARBA" id="ARBA00022679"/>
    </source>
</evidence>
<dbReference type="HAMAP" id="MF_01865">
    <property type="entry name" value="MTTase_RimO"/>
    <property type="match status" value="1"/>
</dbReference>
<dbReference type="InterPro" id="IPR023404">
    <property type="entry name" value="rSAM_horseshoe"/>
</dbReference>
<dbReference type="PROSITE" id="PS01278">
    <property type="entry name" value="MTTASE_RADICAL"/>
    <property type="match status" value="1"/>
</dbReference>
<evidence type="ECO:0000256" key="7">
    <source>
        <dbReference type="ARBA" id="ARBA00023014"/>
    </source>
</evidence>
<sequence length="443" mass="50981">MKKINFVTLGCSKNEVDTSIMNSILDTKKYKATNNPIDADVIVVNTCGFIDSAKEESIDTILEACQMKKNSDKKVLLAGCLAQRYKDELLENIPEIDGIIGTGNINLINEALDDLYKDQRPVFTGNLNVEYTEGAYKDPKEVKVTEYVKISEGCNNFCTYCIIPKLRGKNRSRKIENIYKEVEYLVKNGTREIILIAQNTTDYGIDLYNAYKLTNLIKEISKIKELKWIRVLYLYPDNFKEDLIEEFKNNKKLVKYADIPLQHISNRILKLMNRRTNQEDIESLIKKLRNRIPGMVIRTTFIVGFPSETDEDFEILKSFIEESKFDKVGVFTYSREEGTPAYSMKNQVDEEIKRKRLEEIMEIQADISANSLSEKVGEVFEVLVEEKIDETTYSGRTYMDAPEIDGVTYISSDKELNINSFVDVKITDSIEYDLIGECYESTK</sequence>
<keyword evidence="6 8" id="KW-0408">Iron</keyword>
<keyword evidence="5 8" id="KW-0479">Metal-binding</keyword>
<feature type="binding site" evidence="8">
    <location>
        <position position="161"/>
    </location>
    <ligand>
        <name>[4Fe-4S] cluster</name>
        <dbReference type="ChEBI" id="CHEBI:49883"/>
        <label>2</label>
        <note>4Fe-4S-S-AdoMet</note>
    </ligand>
</feature>
<feature type="binding site" evidence="8">
    <location>
        <position position="11"/>
    </location>
    <ligand>
        <name>[4Fe-4S] cluster</name>
        <dbReference type="ChEBI" id="CHEBI:49883"/>
        <label>1</label>
    </ligand>
</feature>
<evidence type="ECO:0000259" key="10">
    <source>
        <dbReference type="PROSITE" id="PS51449"/>
    </source>
</evidence>
<dbReference type="InterPro" id="IPR020612">
    <property type="entry name" value="Methylthiotransferase_CS"/>
</dbReference>
<feature type="domain" description="MTTase N-terminal" evidence="10">
    <location>
        <begin position="2"/>
        <end position="117"/>
    </location>
</feature>
<proteinExistence type="inferred from homology"/>
<gene>
    <name evidence="8" type="primary">rimO</name>
    <name evidence="12" type="ORF">J2S72_000072</name>
</gene>
<keyword evidence="12" id="KW-0687">Ribonucleoprotein</keyword>
<dbReference type="NCBIfam" id="TIGR01125">
    <property type="entry name" value="30S ribosomal protein S12 methylthiotransferase RimO"/>
    <property type="match status" value="1"/>
</dbReference>
<evidence type="ECO:0000256" key="5">
    <source>
        <dbReference type="ARBA" id="ARBA00022723"/>
    </source>
</evidence>
<dbReference type="InterPro" id="IPR012340">
    <property type="entry name" value="NA-bd_OB-fold"/>
</dbReference>
<dbReference type="EMBL" id="JAUSTN010000001">
    <property type="protein sequence ID" value="MDQ0274076.1"/>
    <property type="molecule type" value="Genomic_DNA"/>
</dbReference>
<dbReference type="PANTHER" id="PTHR43837:SF1">
    <property type="entry name" value="RIBOSOMAL PROTEIN US12 METHYLTHIOTRANSFERASE RIMO"/>
    <property type="match status" value="1"/>
</dbReference>
<evidence type="ECO:0000313" key="12">
    <source>
        <dbReference type="EMBL" id="MDQ0274076.1"/>
    </source>
</evidence>
<evidence type="ECO:0000259" key="9">
    <source>
        <dbReference type="PROSITE" id="PS50926"/>
    </source>
</evidence>
<feature type="binding site" evidence="8">
    <location>
        <position position="47"/>
    </location>
    <ligand>
        <name>[4Fe-4S] cluster</name>
        <dbReference type="ChEBI" id="CHEBI:49883"/>
        <label>1</label>
    </ligand>
</feature>
<keyword evidence="3 8" id="KW-0808">Transferase</keyword>
<keyword evidence="12" id="KW-0689">Ribosomal protein</keyword>
<dbReference type="Pfam" id="PF00919">
    <property type="entry name" value="UPF0004"/>
    <property type="match status" value="1"/>
</dbReference>
<protein>
    <recommendedName>
        <fullName evidence="8">Ribosomal protein uS12 methylthiotransferase RimO</fullName>
        <shortName evidence="8">uS12 MTTase</shortName>
        <shortName evidence="8">uS12 methylthiotransferase</shortName>
        <ecNumber evidence="8">2.8.4.4</ecNumber>
    </recommendedName>
    <alternativeName>
        <fullName evidence="8">Ribosomal protein uS12 (aspartate-C(3))-methylthiotransferase</fullName>
    </alternativeName>
    <alternativeName>
        <fullName evidence="8">Ribosome maturation factor RimO</fullName>
    </alternativeName>
</protein>
<dbReference type="PROSITE" id="PS51918">
    <property type="entry name" value="RADICAL_SAM"/>
    <property type="match status" value="1"/>
</dbReference>